<feature type="region of interest" description="Disordered" evidence="1">
    <location>
        <begin position="180"/>
        <end position="207"/>
    </location>
</feature>
<feature type="compositionally biased region" description="Polar residues" evidence="1">
    <location>
        <begin position="219"/>
        <end position="240"/>
    </location>
</feature>
<name>A0A1L7X693_9HELO</name>
<sequence>MDRKSRPPAENVPLMAAKNPITSQEVVSGVVGPHESVVDAPQLPARPDQKKTPWSSLPTLLAYVREQAERIGLSFSREKRRRPRRPFSRRRTVESEETAPAPLLSSRKTDIHSIPSLEPEIRSADANNEEEYAVDTEAEIDGKLVPVQGQNASHNIGISKSGPSTAFMAERLPQTGTVIASEHSPPKLSQSPKAMSLKHTADGNTGARNSLEINIESAQSKVGSEASGSRTYSETDSQVKGYTPRKARDDDHEFTSSAVMMKDGFGALKAVKLFYDSMSTDNWASKAFVDFYKLRARPIRPEDLKVYGTIGEEYTPTHYAEIELQDDSRGMKAFTKLIVNITPSMDGIGLIAGRIFMRKHQIKIDANASRDNFVTTGRKAGPAAREAQRRLLEKAKEEYESTKALSASTAGPSTQGSGISSAAEEKFMAPSSRTSTSSDAKSNVSKR</sequence>
<proteinExistence type="predicted"/>
<reference evidence="2 3" key="1">
    <citation type="submission" date="2016-03" db="EMBL/GenBank/DDBJ databases">
        <authorList>
            <person name="Ploux O."/>
        </authorList>
    </citation>
    <scope>NUCLEOTIDE SEQUENCE [LARGE SCALE GENOMIC DNA]</scope>
    <source>
        <strain evidence="2 3">UAMH 11012</strain>
    </source>
</reference>
<feature type="compositionally biased region" description="Basic residues" evidence="1">
    <location>
        <begin position="78"/>
        <end position="90"/>
    </location>
</feature>
<dbReference type="Proteomes" id="UP000184330">
    <property type="component" value="Unassembled WGS sequence"/>
</dbReference>
<accession>A0A1L7X693</accession>
<evidence type="ECO:0000256" key="1">
    <source>
        <dbReference type="SAM" id="MobiDB-lite"/>
    </source>
</evidence>
<dbReference type="AlphaFoldDB" id="A0A1L7X693"/>
<feature type="region of interest" description="Disordered" evidence="1">
    <location>
        <begin position="219"/>
        <end position="249"/>
    </location>
</feature>
<dbReference type="OrthoDB" id="3550781at2759"/>
<evidence type="ECO:0000313" key="2">
    <source>
        <dbReference type="EMBL" id="CZR60531.1"/>
    </source>
</evidence>
<protein>
    <submittedName>
        <fullName evidence="2">Uncharacterized protein</fullName>
    </submittedName>
</protein>
<organism evidence="2 3">
    <name type="scientific">Phialocephala subalpina</name>
    <dbReference type="NCBI Taxonomy" id="576137"/>
    <lineage>
        <taxon>Eukaryota</taxon>
        <taxon>Fungi</taxon>
        <taxon>Dikarya</taxon>
        <taxon>Ascomycota</taxon>
        <taxon>Pezizomycotina</taxon>
        <taxon>Leotiomycetes</taxon>
        <taxon>Helotiales</taxon>
        <taxon>Mollisiaceae</taxon>
        <taxon>Phialocephala</taxon>
        <taxon>Phialocephala fortinii species complex</taxon>
    </lineage>
</organism>
<feature type="region of interest" description="Disordered" evidence="1">
    <location>
        <begin position="75"/>
        <end position="127"/>
    </location>
</feature>
<evidence type="ECO:0000313" key="3">
    <source>
        <dbReference type="Proteomes" id="UP000184330"/>
    </source>
</evidence>
<dbReference type="EMBL" id="FJOG01000016">
    <property type="protein sequence ID" value="CZR60531.1"/>
    <property type="molecule type" value="Genomic_DNA"/>
</dbReference>
<keyword evidence="3" id="KW-1185">Reference proteome</keyword>
<feature type="compositionally biased region" description="Polar residues" evidence="1">
    <location>
        <begin position="403"/>
        <end position="420"/>
    </location>
</feature>
<feature type="region of interest" description="Disordered" evidence="1">
    <location>
        <begin position="394"/>
        <end position="447"/>
    </location>
</feature>
<gene>
    <name evidence="2" type="ORF">PAC_10427</name>
</gene>